<feature type="compositionally biased region" description="Pro residues" evidence="1">
    <location>
        <begin position="191"/>
        <end position="203"/>
    </location>
</feature>
<dbReference type="Proteomes" id="UP000078468">
    <property type="component" value="Chromosome"/>
</dbReference>
<evidence type="ECO:0000313" key="3">
    <source>
        <dbReference type="Proteomes" id="UP000078468"/>
    </source>
</evidence>
<feature type="region of interest" description="Disordered" evidence="1">
    <location>
        <begin position="45"/>
        <end position="139"/>
    </location>
</feature>
<reference evidence="2 3" key="1">
    <citation type="submission" date="2016-05" db="EMBL/GenBank/DDBJ databases">
        <title>Non-Contiguous Finished Genome Sequence of Streptomyces parvulus 2297 Integrated Site-Specifically with Actinophage R4.</title>
        <authorList>
            <person name="Nishizawa T."/>
            <person name="Miura T."/>
            <person name="Harada C."/>
            <person name="Guo Y."/>
            <person name="Narisawa K."/>
            <person name="Ohta H."/>
            <person name="Takahashi H."/>
            <person name="Shirai M."/>
        </authorList>
    </citation>
    <scope>NUCLEOTIDE SEQUENCE [LARGE SCALE GENOMIC DNA]</scope>
    <source>
        <strain evidence="2 3">2297</strain>
    </source>
</reference>
<organism evidence="2 3">
    <name type="scientific">Streptomyces parvulus</name>
    <dbReference type="NCBI Taxonomy" id="146923"/>
    <lineage>
        <taxon>Bacteria</taxon>
        <taxon>Bacillati</taxon>
        <taxon>Actinomycetota</taxon>
        <taxon>Actinomycetes</taxon>
        <taxon>Kitasatosporales</taxon>
        <taxon>Streptomycetaceae</taxon>
        <taxon>Streptomyces</taxon>
    </lineage>
</organism>
<proteinExistence type="predicted"/>
<dbReference type="GeneID" id="91307234"/>
<evidence type="ECO:0000256" key="1">
    <source>
        <dbReference type="SAM" id="MobiDB-lite"/>
    </source>
</evidence>
<sequence>MIWSAASPGAALRVTRTAAGRRALHVAMLVGGLFVLGLLCGERAQAADGTPSPRDAVRQAADLSPVRTTAGGREAKGAGTNGPGPKDRTAEDRTAEDRTAEDRTVEDRSPEGPAPESLTPEGLTSPPLPRQSPHPVSDLVRSVTDQVVRPVAGVVDVVEETVERLPLPATPSDGGSVTNPGSSDPTDLPASPWPSLPALPGLPAPSGDAASDDSAAPADPAAPHHRRPAPAETAAPSYVAEARPATARAGTADVTGAVTDLPYGPAPVAVDGGPETRTPLAGDGGRRTTATPAEYAPTGHAPTGAPDGSLGSAAGADQGMPRHGDAHAVTPHHRMPFRLVIAVPERADTGETRDPYRDIPVSPA</sequence>
<dbReference type="AlphaFoldDB" id="A0A191V2F5"/>
<feature type="region of interest" description="Disordered" evidence="1">
    <location>
        <begin position="344"/>
        <end position="364"/>
    </location>
</feature>
<dbReference type="RefSeq" id="WP_064729423.1">
    <property type="nucleotide sequence ID" value="NZ_BMRX01000009.1"/>
</dbReference>
<protein>
    <submittedName>
        <fullName evidence="2">Uncharacterized protein</fullName>
    </submittedName>
</protein>
<feature type="compositionally biased region" description="Basic and acidic residues" evidence="1">
    <location>
        <begin position="345"/>
        <end position="357"/>
    </location>
</feature>
<gene>
    <name evidence="2" type="ORF">Spa2297_20290</name>
</gene>
<accession>A0A191V2F5</accession>
<dbReference type="EMBL" id="CP015866">
    <property type="protein sequence ID" value="ANJ09093.1"/>
    <property type="molecule type" value="Genomic_DNA"/>
</dbReference>
<feature type="compositionally biased region" description="Low complexity" evidence="1">
    <location>
        <begin position="204"/>
        <end position="221"/>
    </location>
</feature>
<feature type="compositionally biased region" description="Basic and acidic residues" evidence="1">
    <location>
        <begin position="85"/>
        <end position="110"/>
    </location>
</feature>
<feature type="region of interest" description="Disordered" evidence="1">
    <location>
        <begin position="165"/>
        <end position="332"/>
    </location>
</feature>
<dbReference type="KEGG" id="spav:Spa2297_20290"/>
<evidence type="ECO:0000313" key="2">
    <source>
        <dbReference type="EMBL" id="ANJ09093.1"/>
    </source>
</evidence>
<feature type="compositionally biased region" description="Polar residues" evidence="1">
    <location>
        <begin position="173"/>
        <end position="185"/>
    </location>
</feature>
<name>A0A191V2F5_9ACTN</name>